<comment type="pathway">
    <text evidence="6">Cofactor biosynthesis; NAD(+) biosynthesis; iminoaspartate from L-aspartate (dehydrogenase route): step 1/1.</text>
</comment>
<evidence type="ECO:0000313" key="12">
    <source>
        <dbReference type="Proteomes" id="UP000199686"/>
    </source>
</evidence>
<dbReference type="EMBL" id="FOQC01000036">
    <property type="protein sequence ID" value="SFI01624.1"/>
    <property type="molecule type" value="Genomic_DNA"/>
</dbReference>
<evidence type="ECO:0000313" key="9">
    <source>
        <dbReference type="EMBL" id="CZR01095.1"/>
    </source>
</evidence>
<dbReference type="InterPro" id="IPR002811">
    <property type="entry name" value="Asp_DH"/>
</dbReference>
<evidence type="ECO:0000256" key="3">
    <source>
        <dbReference type="ARBA" id="ARBA00022857"/>
    </source>
</evidence>
<proteinExistence type="inferred from homology"/>
<reference evidence="9 11" key="1">
    <citation type="submission" date="2016-02" db="EMBL/GenBank/DDBJ databases">
        <authorList>
            <person name="Strepis N."/>
        </authorList>
    </citation>
    <scope>NUCLEOTIDE SEQUENCE [LARGE SCALE GENOMIC DNA]</scope>
    <source>
        <strain evidence="9">Trichococcus flocculiformis</strain>
    </source>
</reference>
<dbReference type="EMBL" id="FJMZ01000040">
    <property type="protein sequence ID" value="CZR01095.1"/>
    <property type="molecule type" value="Genomic_DNA"/>
</dbReference>
<evidence type="ECO:0000256" key="4">
    <source>
        <dbReference type="ARBA" id="ARBA00023002"/>
    </source>
</evidence>
<evidence type="ECO:0000259" key="7">
    <source>
        <dbReference type="Pfam" id="PF01958"/>
    </source>
</evidence>
<comment type="catalytic activity">
    <reaction evidence="6">
        <text>L-aspartate + NADP(+) + H2O = oxaloacetate + NH4(+) + NADPH + H(+)</text>
        <dbReference type="Rhea" id="RHEA:11784"/>
        <dbReference type="ChEBI" id="CHEBI:15377"/>
        <dbReference type="ChEBI" id="CHEBI:15378"/>
        <dbReference type="ChEBI" id="CHEBI:16452"/>
        <dbReference type="ChEBI" id="CHEBI:28938"/>
        <dbReference type="ChEBI" id="CHEBI:29991"/>
        <dbReference type="ChEBI" id="CHEBI:57783"/>
        <dbReference type="ChEBI" id="CHEBI:58349"/>
        <dbReference type="EC" id="1.4.1.21"/>
    </reaction>
</comment>
<dbReference type="Pfam" id="PF01958">
    <property type="entry name" value="Asp_DH_C"/>
    <property type="match status" value="1"/>
</dbReference>
<feature type="binding site" evidence="6">
    <location>
        <position position="126"/>
    </location>
    <ligand>
        <name>NAD(+)</name>
        <dbReference type="ChEBI" id="CHEBI:57540"/>
    </ligand>
</feature>
<keyword evidence="5 6" id="KW-0520">NAD</keyword>
<dbReference type="Gene3D" id="3.40.50.720">
    <property type="entry name" value="NAD(P)-binding Rossmann-like Domain"/>
    <property type="match status" value="1"/>
</dbReference>
<feature type="domain" description="Aspartate/homoserine dehydrogenase NAD-binding" evidence="8">
    <location>
        <begin position="10"/>
        <end position="122"/>
    </location>
</feature>
<dbReference type="GO" id="GO:0016639">
    <property type="term" value="F:oxidoreductase activity, acting on the CH-NH2 group of donors, NAD or NADP as acceptor"/>
    <property type="evidence" value="ECO:0007669"/>
    <property type="project" value="UniProtKB-UniRule"/>
</dbReference>
<dbReference type="GO" id="GO:0050661">
    <property type="term" value="F:NADP binding"/>
    <property type="evidence" value="ECO:0007669"/>
    <property type="project" value="UniProtKB-UniRule"/>
</dbReference>
<feature type="binding site" evidence="6">
    <location>
        <position position="191"/>
    </location>
    <ligand>
        <name>NAD(+)</name>
        <dbReference type="ChEBI" id="CHEBI:57540"/>
    </ligand>
</feature>
<dbReference type="HAMAP" id="MF_01265">
    <property type="entry name" value="NadX"/>
    <property type="match status" value="1"/>
</dbReference>
<dbReference type="PANTHER" id="PTHR31873:SF6">
    <property type="entry name" value="ASPARTATE DEHYDROGENASE DOMAIN-CONTAINING PROTEIN"/>
    <property type="match status" value="1"/>
</dbReference>
<dbReference type="SUPFAM" id="SSF51735">
    <property type="entry name" value="NAD(P)-binding Rossmann-fold domains"/>
    <property type="match status" value="1"/>
</dbReference>
<dbReference type="AlphaFoldDB" id="A0AB38BJW3"/>
<dbReference type="InterPro" id="IPR005106">
    <property type="entry name" value="Asp/hSer_DH_NAD-bd"/>
</dbReference>
<keyword evidence="11" id="KW-1185">Reference proteome</keyword>
<evidence type="ECO:0000256" key="2">
    <source>
        <dbReference type="ARBA" id="ARBA00022642"/>
    </source>
</evidence>
<dbReference type="EC" id="1.4.1.21" evidence="6"/>
<keyword evidence="3 6" id="KW-0521">NADP</keyword>
<accession>A0AB38BJW3</accession>
<dbReference type="PANTHER" id="PTHR31873">
    <property type="entry name" value="L-ASPARTATE DEHYDROGENASE-RELATED"/>
    <property type="match status" value="1"/>
</dbReference>
<dbReference type="SUPFAM" id="SSF55347">
    <property type="entry name" value="Glyceraldehyde-3-phosphate dehydrogenase-like, C-terminal domain"/>
    <property type="match status" value="1"/>
</dbReference>
<dbReference type="Gene3D" id="3.30.360.10">
    <property type="entry name" value="Dihydrodipicolinate Reductase, domain 2"/>
    <property type="match status" value="1"/>
</dbReference>
<dbReference type="GO" id="GO:0009435">
    <property type="term" value="P:NAD+ biosynthetic process"/>
    <property type="evidence" value="ECO:0007669"/>
    <property type="project" value="UniProtKB-UniRule"/>
</dbReference>
<evidence type="ECO:0000256" key="5">
    <source>
        <dbReference type="ARBA" id="ARBA00023027"/>
    </source>
</evidence>
<keyword evidence="2 6" id="KW-0662">Pyridine nucleotide biosynthesis</keyword>
<comment type="caution">
    <text evidence="6">Lacks conserved residue(s) required for the propagation of feature annotation.</text>
</comment>
<comment type="similarity">
    <text evidence="1 6">Belongs to the L-aspartate dehydrogenase family.</text>
</comment>
<evidence type="ECO:0000256" key="1">
    <source>
        <dbReference type="ARBA" id="ARBA00008331"/>
    </source>
</evidence>
<dbReference type="GO" id="GO:0051287">
    <property type="term" value="F:NAD binding"/>
    <property type="evidence" value="ECO:0007669"/>
    <property type="project" value="UniProtKB-UniRule"/>
</dbReference>
<evidence type="ECO:0000313" key="10">
    <source>
        <dbReference type="EMBL" id="SFI01624.1"/>
    </source>
</evidence>
<keyword evidence="4 6" id="KW-0560">Oxidoreductase</keyword>
<comment type="miscellaneous">
    <text evidence="6">The iminoaspartate product is unstable in aqueous solution and can decompose to oxaloacetate and ammonia.</text>
</comment>
<dbReference type="Proteomes" id="UP000195947">
    <property type="component" value="Unassembled WGS sequence"/>
</dbReference>
<organism evidence="10 12">
    <name type="scientific">Trichococcus flocculiformis</name>
    <dbReference type="NCBI Taxonomy" id="82803"/>
    <lineage>
        <taxon>Bacteria</taxon>
        <taxon>Bacillati</taxon>
        <taxon>Bacillota</taxon>
        <taxon>Bacilli</taxon>
        <taxon>Lactobacillales</taxon>
        <taxon>Carnobacteriaceae</taxon>
        <taxon>Trichococcus</taxon>
    </lineage>
</organism>
<evidence type="ECO:0000259" key="8">
    <source>
        <dbReference type="Pfam" id="PF03447"/>
    </source>
</evidence>
<evidence type="ECO:0000256" key="6">
    <source>
        <dbReference type="HAMAP-Rule" id="MF_01265"/>
    </source>
</evidence>
<dbReference type="InterPro" id="IPR020626">
    <property type="entry name" value="Asp_DH_prok"/>
</dbReference>
<comment type="caution">
    <text evidence="10">The sequence shown here is derived from an EMBL/GenBank/DDBJ whole genome shotgun (WGS) entry which is preliminary data.</text>
</comment>
<comment type="function">
    <text evidence="6">Specifically catalyzes the NAD or NADP-dependent dehydrogenation of L-aspartate to iminoaspartate.</text>
</comment>
<dbReference type="Pfam" id="PF03447">
    <property type="entry name" value="NAD_binding_3"/>
    <property type="match status" value="1"/>
</dbReference>
<dbReference type="RefSeq" id="WP_086990293.1">
    <property type="nucleotide sequence ID" value="NZ_FJMZ01000040.1"/>
</dbReference>
<comment type="catalytic activity">
    <reaction evidence="6">
        <text>L-aspartate + NAD(+) + H2O = oxaloacetate + NH4(+) + NADH + H(+)</text>
        <dbReference type="Rhea" id="RHEA:11788"/>
        <dbReference type="ChEBI" id="CHEBI:15377"/>
        <dbReference type="ChEBI" id="CHEBI:15378"/>
        <dbReference type="ChEBI" id="CHEBI:16452"/>
        <dbReference type="ChEBI" id="CHEBI:28938"/>
        <dbReference type="ChEBI" id="CHEBI:29991"/>
        <dbReference type="ChEBI" id="CHEBI:57540"/>
        <dbReference type="ChEBI" id="CHEBI:57945"/>
        <dbReference type="EC" id="1.4.1.21"/>
    </reaction>
</comment>
<gene>
    <name evidence="6" type="primary">nadX</name>
    <name evidence="10" type="ORF">SAMN04488507_103615</name>
    <name evidence="9" type="ORF">TFLO_2607</name>
</gene>
<dbReference type="InterPro" id="IPR036291">
    <property type="entry name" value="NAD(P)-bd_dom_sf"/>
</dbReference>
<protein>
    <recommendedName>
        <fullName evidence="6">L-aspartate dehydrogenase</fullName>
        <ecNumber evidence="6">1.4.1.21</ecNumber>
    </recommendedName>
</protein>
<dbReference type="Proteomes" id="UP000199686">
    <property type="component" value="Unassembled WGS sequence"/>
</dbReference>
<feature type="domain" description="Aspartate dehydrogenase" evidence="7">
    <location>
        <begin position="168"/>
        <end position="240"/>
    </location>
</feature>
<name>A0AB38BJW3_9LACT</name>
<sequence length="261" mass="28338">MEKKRLALMGAGRLNEIVANALKDGLLTEYELVGVLGNNPEKTQAFADRHNCVACTDIQALMDLKLDFTAEAASPQAVIDYSETVLESGSHLVVITVGAFADAELYNRVKETARKKGTKVYIASGAVGGFDVLRTAAFMGPIKATMTSKKSLQSLFYSPLFKEHYLTITEPEQAFTGSTKEAIEQLPFHYNVAVATALASAGPEETTLNIDVVPNFRGDDYKIVIEGEEVLTDINIYSRTPRIAGWSIVAVLQNAVSPIVF</sequence>
<reference evidence="10 12" key="2">
    <citation type="submission" date="2016-10" db="EMBL/GenBank/DDBJ databases">
        <authorList>
            <person name="Varghese N."/>
            <person name="Submissions S."/>
        </authorList>
    </citation>
    <scope>NUCLEOTIDE SEQUENCE [LARGE SCALE GENOMIC DNA]</scope>
    <source>
        <strain evidence="10 12">DSM 2094</strain>
    </source>
</reference>
<dbReference type="GO" id="GO:0033735">
    <property type="term" value="F:aspartate dehydrogenase [NAD(P)+] activity"/>
    <property type="evidence" value="ECO:0007669"/>
    <property type="project" value="UniProtKB-EC"/>
</dbReference>
<evidence type="ECO:0000313" key="11">
    <source>
        <dbReference type="Proteomes" id="UP000195947"/>
    </source>
</evidence>